<gene>
    <name evidence="2" type="ORF">ABB37_07853</name>
</gene>
<proteinExistence type="predicted"/>
<sequence>MASTSFNSFSREWGGLLVQDSAASLDRLFDAYQLASALDARPATIEDYTDLWAAAKRANMEWGAACMVRSVRRSVSLEGAVTSFHLMTAMTCWAAALHQRTADFFKECKAQVRDVVARVVARCTAWMGEEGATVVYEEIVFCVALELFGWHDSLLTCLRAATAAQRGPTDEQDVLLFTATVAQHLTPKRAPRGFSTESTPSLTTGRISVVSSASEHDGMHSHRGATTTNSKEEVAVVMGCPTSPSQRCAISEEASSVRVKFQRTRAVGAARGDRGDGGGAAAVPGGVPSPMHPPTHSPPLSPLHSRAHNVPSDPPRSRGTPQSSPQNPTTPTHEATTPTAAPPRRRDSATTTTPLQEKSRSDEIRERRWPIDPKRAKATPKKDNQGCTAF</sequence>
<dbReference type="RefSeq" id="XP_015655008.1">
    <property type="nucleotide sequence ID" value="XM_015806644.1"/>
</dbReference>
<reference evidence="2 3" key="1">
    <citation type="submission" date="2015-07" db="EMBL/GenBank/DDBJ databases">
        <title>High-quality genome of monoxenous trypanosomatid Leptomonas pyrrhocoris.</title>
        <authorList>
            <person name="Flegontov P."/>
            <person name="Butenko A."/>
            <person name="Firsov S."/>
            <person name="Vlcek C."/>
            <person name="Logacheva M.D."/>
            <person name="Field M."/>
            <person name="Filatov D."/>
            <person name="Flegontova O."/>
            <person name="Gerasimov E."/>
            <person name="Jackson A.P."/>
            <person name="Kelly S."/>
            <person name="Opperdoes F."/>
            <person name="O'Reilly A."/>
            <person name="Votypka J."/>
            <person name="Yurchenko V."/>
            <person name="Lukes J."/>
        </authorList>
    </citation>
    <scope>NUCLEOTIDE SEQUENCE [LARGE SCALE GENOMIC DNA]</scope>
    <source>
        <strain evidence="2">H10</strain>
    </source>
</reference>
<evidence type="ECO:0000313" key="3">
    <source>
        <dbReference type="Proteomes" id="UP000037923"/>
    </source>
</evidence>
<dbReference type="EMBL" id="LGTL01000020">
    <property type="protein sequence ID" value="KPA76569.1"/>
    <property type="molecule type" value="Genomic_DNA"/>
</dbReference>
<dbReference type="Proteomes" id="UP000037923">
    <property type="component" value="Unassembled WGS sequence"/>
</dbReference>
<feature type="region of interest" description="Disordered" evidence="1">
    <location>
        <begin position="267"/>
        <end position="390"/>
    </location>
</feature>
<name>A0A0M9FV31_LEPPY</name>
<comment type="caution">
    <text evidence="2">The sequence shown here is derived from an EMBL/GenBank/DDBJ whole genome shotgun (WGS) entry which is preliminary data.</text>
</comment>
<protein>
    <submittedName>
        <fullName evidence="2">Uncharacterized protein</fullName>
    </submittedName>
</protein>
<dbReference type="OMA" id="FGWHDSL"/>
<feature type="compositionally biased region" description="Low complexity" evidence="1">
    <location>
        <begin position="320"/>
        <end position="339"/>
    </location>
</feature>
<feature type="compositionally biased region" description="Basic and acidic residues" evidence="1">
    <location>
        <begin position="357"/>
        <end position="384"/>
    </location>
</feature>
<evidence type="ECO:0000313" key="2">
    <source>
        <dbReference type="EMBL" id="KPA76569.1"/>
    </source>
</evidence>
<evidence type="ECO:0000256" key="1">
    <source>
        <dbReference type="SAM" id="MobiDB-lite"/>
    </source>
</evidence>
<organism evidence="2 3">
    <name type="scientific">Leptomonas pyrrhocoris</name>
    <name type="common">Firebug parasite</name>
    <dbReference type="NCBI Taxonomy" id="157538"/>
    <lineage>
        <taxon>Eukaryota</taxon>
        <taxon>Discoba</taxon>
        <taxon>Euglenozoa</taxon>
        <taxon>Kinetoplastea</taxon>
        <taxon>Metakinetoplastina</taxon>
        <taxon>Trypanosomatida</taxon>
        <taxon>Trypanosomatidae</taxon>
        <taxon>Leishmaniinae</taxon>
        <taxon>Leptomonas</taxon>
    </lineage>
</organism>
<dbReference type="OrthoDB" id="266600at2759"/>
<keyword evidence="3" id="KW-1185">Reference proteome</keyword>
<dbReference type="VEuPathDB" id="TriTrypDB:LpyrH10_20_1760"/>
<feature type="compositionally biased region" description="Pro residues" evidence="1">
    <location>
        <begin position="290"/>
        <end position="301"/>
    </location>
</feature>
<dbReference type="AlphaFoldDB" id="A0A0M9FV31"/>
<dbReference type="GeneID" id="26908138"/>
<accession>A0A0M9FV31</accession>